<dbReference type="GO" id="GO:0046685">
    <property type="term" value="P:response to arsenic-containing substance"/>
    <property type="evidence" value="ECO:0007669"/>
    <property type="project" value="UniProtKB-KW"/>
</dbReference>
<dbReference type="SMART" id="SM00226">
    <property type="entry name" value="LMWPc"/>
    <property type="match status" value="1"/>
</dbReference>
<keyword evidence="4" id="KW-1185">Reference proteome</keyword>
<dbReference type="PANTHER" id="PTHR43428">
    <property type="entry name" value="ARSENATE REDUCTASE"/>
    <property type="match status" value="1"/>
</dbReference>
<proteinExistence type="predicted"/>
<feature type="domain" description="Phosphotyrosine protein phosphatase I" evidence="2">
    <location>
        <begin position="4"/>
        <end position="138"/>
    </location>
</feature>
<dbReference type="EMBL" id="JAGYPN010000001">
    <property type="protein sequence ID" value="MBS4221209.1"/>
    <property type="molecule type" value="Genomic_DNA"/>
</dbReference>
<organism evidence="3 4">
    <name type="scientific">Lederbergia citrea</name>
    <dbReference type="NCBI Taxonomy" id="2833581"/>
    <lineage>
        <taxon>Bacteria</taxon>
        <taxon>Bacillati</taxon>
        <taxon>Bacillota</taxon>
        <taxon>Bacilli</taxon>
        <taxon>Bacillales</taxon>
        <taxon>Bacillaceae</taxon>
        <taxon>Lederbergia</taxon>
    </lineage>
</organism>
<dbReference type="Proteomes" id="UP000676456">
    <property type="component" value="Unassembled WGS sequence"/>
</dbReference>
<sequence>MQKNLLYFLSPHHNRSAIAEAWAEKSSLDNWKFTSCGWGVVQRDPLSVKAMHEVNIDLTNKPSRLVSNQLLEQATCVIAIYDFYNEIEPSIPALYKGKLVKWNIPDPGKTSKSEIEKWAKYQEVCDIIAENVKGLEISLKTIR</sequence>
<dbReference type="SUPFAM" id="SSF52788">
    <property type="entry name" value="Phosphotyrosine protein phosphatases I"/>
    <property type="match status" value="1"/>
</dbReference>
<gene>
    <name evidence="3" type="ORF">KHA91_00385</name>
</gene>
<keyword evidence="1" id="KW-0059">Arsenical resistance</keyword>
<comment type="caution">
    <text evidence="3">The sequence shown here is derived from an EMBL/GenBank/DDBJ whole genome shotgun (WGS) entry which is preliminary data.</text>
</comment>
<dbReference type="RefSeq" id="WP_213096260.1">
    <property type="nucleotide sequence ID" value="NZ_JAGYPH010000001.1"/>
</dbReference>
<reference evidence="3 4" key="1">
    <citation type="submission" date="2021-05" db="EMBL/GenBank/DDBJ databases">
        <title>Novel Bacillus species.</title>
        <authorList>
            <person name="Liu G."/>
        </authorList>
    </citation>
    <scope>NUCLEOTIDE SEQUENCE [LARGE SCALE GENOMIC DNA]</scope>
    <source>
        <strain evidence="3 4">FJAT-49682</strain>
    </source>
</reference>
<dbReference type="InterPro" id="IPR036196">
    <property type="entry name" value="Ptyr_pPase_sf"/>
</dbReference>
<evidence type="ECO:0000313" key="4">
    <source>
        <dbReference type="Proteomes" id="UP000676456"/>
    </source>
</evidence>
<dbReference type="InterPro" id="IPR023485">
    <property type="entry name" value="Ptyr_pPase"/>
</dbReference>
<dbReference type="Gene3D" id="3.40.50.2300">
    <property type="match status" value="1"/>
</dbReference>
<evidence type="ECO:0000259" key="2">
    <source>
        <dbReference type="SMART" id="SM00226"/>
    </source>
</evidence>
<name>A0A942UNL3_9BACI</name>
<accession>A0A942UNL3</accession>
<evidence type="ECO:0000313" key="3">
    <source>
        <dbReference type="EMBL" id="MBS4221209.1"/>
    </source>
</evidence>
<dbReference type="PANTHER" id="PTHR43428:SF1">
    <property type="entry name" value="ARSENATE REDUCTASE"/>
    <property type="match status" value="1"/>
</dbReference>
<protein>
    <submittedName>
        <fullName evidence="3">Low molecular weight phosphatase family protein</fullName>
    </submittedName>
</protein>
<evidence type="ECO:0000256" key="1">
    <source>
        <dbReference type="ARBA" id="ARBA00022849"/>
    </source>
</evidence>
<dbReference type="AlphaFoldDB" id="A0A942UNL3"/>